<dbReference type="HOGENOM" id="CLU_1822932_0_0_10"/>
<sequence length="152" mass="17764">MGYLITFTRFVDDEMNNVLVLVDSLADWKPYSKTNSILTVSDYLKYKPQGKDRKLVINLSNDYSYNSEGYYSSLLAQTRGHKVIPIVDIINKVEAGTGIRMDSNLQKICYQWIQKNNIRENIWYLNVYFGTCKEKGVERIARFIFENYHAPL</sequence>
<evidence type="ECO:0000313" key="2">
    <source>
        <dbReference type="EMBL" id="EIY62108.1"/>
    </source>
</evidence>
<accession>I9T0L3</accession>
<feature type="domain" description="RimK-like ATPgrasp N-terminal" evidence="1">
    <location>
        <begin position="41"/>
        <end position="152"/>
    </location>
</feature>
<dbReference type="InterPro" id="IPR025839">
    <property type="entry name" value="RLAN_dom"/>
</dbReference>
<proteinExistence type="predicted"/>
<evidence type="ECO:0000259" key="1">
    <source>
        <dbReference type="Pfam" id="PF14401"/>
    </source>
</evidence>
<gene>
    <name evidence="2" type="ORF">HMPREF1071_02728</name>
</gene>
<keyword evidence="3" id="KW-1185">Reference proteome</keyword>
<evidence type="ECO:0000313" key="3">
    <source>
        <dbReference type="Proteomes" id="UP000005150"/>
    </source>
</evidence>
<comment type="caution">
    <text evidence="2">The sequence shown here is derived from an EMBL/GenBank/DDBJ whole genome shotgun (WGS) entry which is preliminary data.</text>
</comment>
<dbReference type="AlphaFoldDB" id="I9T0L3"/>
<dbReference type="PATRIC" id="fig|997887.3.peg.2834"/>
<name>I9T0L3_9BACE</name>
<dbReference type="EMBL" id="AGXV01000032">
    <property type="protein sequence ID" value="EIY62108.1"/>
    <property type="molecule type" value="Genomic_DNA"/>
</dbReference>
<reference evidence="2 3" key="1">
    <citation type="submission" date="2012-02" db="EMBL/GenBank/DDBJ databases">
        <title>The Genome Sequence of Bacteroides salyersiae CL02T12C01.</title>
        <authorList>
            <consortium name="The Broad Institute Genome Sequencing Platform"/>
            <person name="Earl A."/>
            <person name="Ward D."/>
            <person name="Feldgarden M."/>
            <person name="Gevers D."/>
            <person name="Zitomersky N.L."/>
            <person name="Coyne M.J."/>
            <person name="Comstock L.E."/>
            <person name="Young S.K."/>
            <person name="Zeng Q."/>
            <person name="Gargeya S."/>
            <person name="Fitzgerald M."/>
            <person name="Haas B."/>
            <person name="Abouelleil A."/>
            <person name="Alvarado L."/>
            <person name="Arachchi H.M."/>
            <person name="Berlin A."/>
            <person name="Chapman S.B."/>
            <person name="Gearin G."/>
            <person name="Goldberg J."/>
            <person name="Griggs A."/>
            <person name="Gujja S."/>
            <person name="Hansen M."/>
            <person name="Heiman D."/>
            <person name="Howarth C."/>
            <person name="Larimer J."/>
            <person name="Lui A."/>
            <person name="MacDonald P.J.P."/>
            <person name="McCowen C."/>
            <person name="Montmayeur A."/>
            <person name="Murphy C."/>
            <person name="Neiman D."/>
            <person name="Pearson M."/>
            <person name="Priest M."/>
            <person name="Roberts A."/>
            <person name="Saif S."/>
            <person name="Shea T."/>
            <person name="Sisk P."/>
            <person name="Stolte C."/>
            <person name="Sykes S."/>
            <person name="Wortman J."/>
            <person name="Nusbaum C."/>
            <person name="Birren B."/>
        </authorList>
    </citation>
    <scope>NUCLEOTIDE SEQUENCE [LARGE SCALE GENOMIC DNA]</scope>
    <source>
        <strain evidence="2 3">CL02T12C01</strain>
    </source>
</reference>
<dbReference type="Proteomes" id="UP000005150">
    <property type="component" value="Unassembled WGS sequence"/>
</dbReference>
<organism evidence="2 3">
    <name type="scientific">Bacteroides salyersiae CL02T12C01</name>
    <dbReference type="NCBI Taxonomy" id="997887"/>
    <lineage>
        <taxon>Bacteria</taxon>
        <taxon>Pseudomonadati</taxon>
        <taxon>Bacteroidota</taxon>
        <taxon>Bacteroidia</taxon>
        <taxon>Bacteroidales</taxon>
        <taxon>Bacteroidaceae</taxon>
        <taxon>Bacteroides</taxon>
    </lineage>
</organism>
<dbReference type="Pfam" id="PF14401">
    <property type="entry name" value="RLAN"/>
    <property type="match status" value="1"/>
</dbReference>
<protein>
    <recommendedName>
        <fullName evidence="1">RimK-like ATPgrasp N-terminal domain-containing protein</fullName>
    </recommendedName>
</protein>